<dbReference type="Pfam" id="PF08240">
    <property type="entry name" value="ADH_N"/>
    <property type="match status" value="1"/>
</dbReference>
<dbReference type="GO" id="GO:0043880">
    <property type="term" value="F:crotonyl-CoA reductase activity"/>
    <property type="evidence" value="ECO:0007669"/>
    <property type="project" value="InterPro"/>
</dbReference>
<feature type="domain" description="Enoyl reductase (ER)" evidence="7">
    <location>
        <begin position="35"/>
        <end position="396"/>
    </location>
</feature>
<keyword evidence="5" id="KW-0694">RNA-binding</keyword>
<dbReference type="SUPFAM" id="SSF50129">
    <property type="entry name" value="GroES-like"/>
    <property type="match status" value="1"/>
</dbReference>
<sequence length="403" mass="44313">MKSLLFDTLPLGEIPSPDRIPKRMLAQVVRSSRYGNPDQAMREEEIPVPELEEDDVLIAVMAAGLNYNHVWACLGYPLDVISYRNRSGEKEDFHIGGSDASGIVVKIGTKVEGLEPGDEVIVQPGYFDLSDPWIRGGGDPCFSETMRAWGFETNYGSFAQFCKAKAYQCLPKPKNLNWEESASFMLTGATALRMLTRWEPNVLQKGDTVLVWGGAGGVGAIAVQIVSAWGGFPIAVVNHPEKAEFCRELGAKECIIRTEYSHWGLSYEHPLFLEEIGKIRSKISDATGSDPKIVIEHSGERTVLTSMELCAKGGMVVICGGTTGYLGSLPLRGFVSSQKRFQGSHFANPEECSRLLGLFRDGILEPRISKVYSFEEIPIAHKEMMENRQPPGNLVARVGSVPV</sequence>
<dbReference type="PANTHER" id="PTHR44154">
    <property type="entry name" value="QUINONE OXIDOREDUCTASE"/>
    <property type="match status" value="1"/>
</dbReference>
<dbReference type="EMBL" id="NPDT01000004">
    <property type="protein sequence ID" value="PJZ65738.1"/>
    <property type="molecule type" value="Genomic_DNA"/>
</dbReference>
<evidence type="ECO:0000256" key="1">
    <source>
        <dbReference type="ARBA" id="ARBA00004496"/>
    </source>
</evidence>
<dbReference type="InterPro" id="IPR013149">
    <property type="entry name" value="ADH-like_C"/>
</dbReference>
<protein>
    <submittedName>
        <fullName evidence="8">Crotonyl-CoA carboxylase/reductase</fullName>
    </submittedName>
</protein>
<evidence type="ECO:0000259" key="7">
    <source>
        <dbReference type="SMART" id="SM00829"/>
    </source>
</evidence>
<dbReference type="GO" id="GO:0005737">
    <property type="term" value="C:cytoplasm"/>
    <property type="evidence" value="ECO:0007669"/>
    <property type="project" value="UniProtKB-SubCell"/>
</dbReference>
<gene>
    <name evidence="8" type="primary">ccrA</name>
    <name evidence="8" type="ORF">CH371_12525</name>
</gene>
<dbReference type="Gene3D" id="3.40.50.720">
    <property type="entry name" value="NAD(P)-binding Rossmann-like Domain"/>
    <property type="match status" value="1"/>
</dbReference>
<dbReference type="GO" id="GO:0008270">
    <property type="term" value="F:zinc ion binding"/>
    <property type="evidence" value="ECO:0007669"/>
    <property type="project" value="InterPro"/>
</dbReference>
<dbReference type="InterPro" id="IPR036291">
    <property type="entry name" value="NAD(P)-bd_dom_sf"/>
</dbReference>
<evidence type="ECO:0000256" key="4">
    <source>
        <dbReference type="ARBA" id="ARBA00022857"/>
    </source>
</evidence>
<evidence type="ECO:0000256" key="2">
    <source>
        <dbReference type="ARBA" id="ARBA00011881"/>
    </source>
</evidence>
<evidence type="ECO:0000313" key="9">
    <source>
        <dbReference type="Proteomes" id="UP000231912"/>
    </source>
</evidence>
<dbReference type="InterPro" id="IPR013154">
    <property type="entry name" value="ADH-like_N"/>
</dbReference>
<evidence type="ECO:0000313" key="8">
    <source>
        <dbReference type="EMBL" id="PJZ65738.1"/>
    </source>
</evidence>
<organism evidence="8 9">
    <name type="scientific">Leptospira wolffii</name>
    <dbReference type="NCBI Taxonomy" id="409998"/>
    <lineage>
        <taxon>Bacteria</taxon>
        <taxon>Pseudomonadati</taxon>
        <taxon>Spirochaetota</taxon>
        <taxon>Spirochaetia</taxon>
        <taxon>Leptospirales</taxon>
        <taxon>Leptospiraceae</taxon>
        <taxon>Leptospira</taxon>
    </lineage>
</organism>
<dbReference type="InterPro" id="IPR002364">
    <property type="entry name" value="Quin_OxRdtase/zeta-crystal_CS"/>
</dbReference>
<evidence type="ECO:0000256" key="3">
    <source>
        <dbReference type="ARBA" id="ARBA00022490"/>
    </source>
</evidence>
<dbReference type="Gene3D" id="3.90.180.10">
    <property type="entry name" value="Medium-chain alcohol dehydrogenases, catalytic domain"/>
    <property type="match status" value="1"/>
</dbReference>
<evidence type="ECO:0000256" key="5">
    <source>
        <dbReference type="ARBA" id="ARBA00022884"/>
    </source>
</evidence>
<dbReference type="NCBIfam" id="TIGR01751">
    <property type="entry name" value="crot-CoA-red"/>
    <property type="match status" value="1"/>
</dbReference>
<reference evidence="8 9" key="1">
    <citation type="submission" date="2017-07" db="EMBL/GenBank/DDBJ databases">
        <title>Leptospira spp. isolated from tropical soils.</title>
        <authorList>
            <person name="Thibeaux R."/>
            <person name="Iraola G."/>
            <person name="Ferres I."/>
            <person name="Bierque E."/>
            <person name="Girault D."/>
            <person name="Soupe-Gilbert M.-E."/>
            <person name="Picardeau M."/>
            <person name="Goarant C."/>
        </authorList>
    </citation>
    <scope>NUCLEOTIDE SEQUENCE [LARGE SCALE GENOMIC DNA]</scope>
    <source>
        <strain evidence="8 9">FH2-C-A2</strain>
    </source>
</reference>
<dbReference type="SUPFAM" id="SSF51735">
    <property type="entry name" value="NAD(P)-binding Rossmann-fold domains"/>
    <property type="match status" value="1"/>
</dbReference>
<dbReference type="PROSITE" id="PS01162">
    <property type="entry name" value="QOR_ZETA_CRYSTAL"/>
    <property type="match status" value="1"/>
</dbReference>
<dbReference type="SMART" id="SM00829">
    <property type="entry name" value="PKS_ER"/>
    <property type="match status" value="1"/>
</dbReference>
<dbReference type="InterPro" id="IPR051603">
    <property type="entry name" value="Zinc-ADH_QOR/CCCR"/>
</dbReference>
<dbReference type="RefSeq" id="WP_100759168.1">
    <property type="nucleotide sequence ID" value="NZ_NPDT01000004.1"/>
</dbReference>
<accession>A0A2M9ZBE8</accession>
<proteinExistence type="predicted"/>
<dbReference type="GO" id="GO:0003723">
    <property type="term" value="F:RNA binding"/>
    <property type="evidence" value="ECO:0007669"/>
    <property type="project" value="UniProtKB-KW"/>
</dbReference>
<comment type="subunit">
    <text evidence="2">Homotetramer.</text>
</comment>
<keyword evidence="3" id="KW-0963">Cytoplasm</keyword>
<dbReference type="InterPro" id="IPR010085">
    <property type="entry name" value="Crot_CoA_red"/>
</dbReference>
<comment type="subcellular location">
    <subcellularLocation>
        <location evidence="1">Cytoplasm</location>
    </subcellularLocation>
</comment>
<dbReference type="InterPro" id="IPR011032">
    <property type="entry name" value="GroES-like_sf"/>
</dbReference>
<comment type="caution">
    <text evidence="8">The sequence shown here is derived from an EMBL/GenBank/DDBJ whole genome shotgun (WGS) entry which is preliminary data.</text>
</comment>
<keyword evidence="4" id="KW-0521">NADP</keyword>
<dbReference type="PANTHER" id="PTHR44154:SF1">
    <property type="entry name" value="QUINONE OXIDOREDUCTASE"/>
    <property type="match status" value="1"/>
</dbReference>
<dbReference type="AlphaFoldDB" id="A0A2M9ZBE8"/>
<dbReference type="Pfam" id="PF00107">
    <property type="entry name" value="ADH_zinc_N"/>
    <property type="match status" value="1"/>
</dbReference>
<evidence type="ECO:0000256" key="6">
    <source>
        <dbReference type="ARBA" id="ARBA00022990"/>
    </source>
</evidence>
<dbReference type="InterPro" id="IPR020843">
    <property type="entry name" value="ER"/>
</dbReference>
<name>A0A2M9ZBE8_9LEPT</name>
<keyword evidence="6" id="KW-0007">Acetylation</keyword>
<dbReference type="Proteomes" id="UP000231912">
    <property type="component" value="Unassembled WGS sequence"/>
</dbReference>